<evidence type="ECO:0000313" key="3">
    <source>
        <dbReference type="EMBL" id="GAA1111847.1"/>
    </source>
</evidence>
<evidence type="ECO:0000256" key="2">
    <source>
        <dbReference type="ARBA" id="ARBA00023136"/>
    </source>
</evidence>
<comment type="subcellular location">
    <subcellularLocation>
        <location evidence="1">Membrane</location>
    </subcellularLocation>
</comment>
<accession>A0ABN1U3M4</accession>
<evidence type="ECO:0000256" key="1">
    <source>
        <dbReference type="ARBA" id="ARBA00004370"/>
    </source>
</evidence>
<evidence type="ECO:0000313" key="4">
    <source>
        <dbReference type="Proteomes" id="UP001501581"/>
    </source>
</evidence>
<dbReference type="EMBL" id="BAAALG010000013">
    <property type="protein sequence ID" value="GAA1111847.1"/>
    <property type="molecule type" value="Genomic_DNA"/>
</dbReference>
<protein>
    <recommendedName>
        <fullName evidence="5">Mce-associated membrane protein</fullName>
    </recommendedName>
</protein>
<dbReference type="RefSeq" id="WP_343996326.1">
    <property type="nucleotide sequence ID" value="NZ_BAAALG010000013.1"/>
</dbReference>
<keyword evidence="4" id="KW-1185">Reference proteome</keyword>
<dbReference type="Proteomes" id="UP001501581">
    <property type="component" value="Unassembled WGS sequence"/>
</dbReference>
<comment type="caution">
    <text evidence="3">The sequence shown here is derived from an EMBL/GenBank/DDBJ whole genome shotgun (WGS) entry which is preliminary data.</text>
</comment>
<evidence type="ECO:0008006" key="5">
    <source>
        <dbReference type="Google" id="ProtNLM"/>
    </source>
</evidence>
<gene>
    <name evidence="3" type="ORF">GCM10009668_36650</name>
</gene>
<proteinExistence type="predicted"/>
<dbReference type="PANTHER" id="PTHR37042:SF4">
    <property type="entry name" value="OUTER MEMBRANE PROTEIN RV1973"/>
    <property type="match status" value="1"/>
</dbReference>
<keyword evidence="2" id="KW-0472">Membrane</keyword>
<reference evidence="3 4" key="1">
    <citation type="journal article" date="2019" name="Int. J. Syst. Evol. Microbiol.">
        <title>The Global Catalogue of Microorganisms (GCM) 10K type strain sequencing project: providing services to taxonomists for standard genome sequencing and annotation.</title>
        <authorList>
            <consortium name="The Broad Institute Genomics Platform"/>
            <consortium name="The Broad Institute Genome Sequencing Center for Infectious Disease"/>
            <person name="Wu L."/>
            <person name="Ma J."/>
        </authorList>
    </citation>
    <scope>NUCLEOTIDE SEQUENCE [LARGE SCALE GENOMIC DNA]</scope>
    <source>
        <strain evidence="3 4">JCM 13008</strain>
    </source>
</reference>
<organism evidence="3 4">
    <name type="scientific">Nocardioides dubius</name>
    <dbReference type="NCBI Taxonomy" id="317019"/>
    <lineage>
        <taxon>Bacteria</taxon>
        <taxon>Bacillati</taxon>
        <taxon>Actinomycetota</taxon>
        <taxon>Actinomycetes</taxon>
        <taxon>Propionibacteriales</taxon>
        <taxon>Nocardioidaceae</taxon>
        <taxon>Nocardioides</taxon>
    </lineage>
</organism>
<dbReference type="PANTHER" id="PTHR37042">
    <property type="entry name" value="OUTER MEMBRANE PROTEIN RV1973"/>
    <property type="match status" value="1"/>
</dbReference>
<name>A0ABN1U3M4_9ACTN</name>
<sequence length="167" mass="17879">MSKIRRHAVLGVALLLLAVGVGFFVRGWVVGRDDPPANQALIDEAASEAVIRDASVALTSVFSYDYTAPDAIQAAADDFLVGDARQEFDVLLKTLLDQAPGQKLTLSAEVSATGVKSLTDDSAELLMFLDQRSERSTDSEVTVSAAMLTVQLRLVGGAWRVAHFDTL</sequence>